<evidence type="ECO:0000256" key="1">
    <source>
        <dbReference type="ARBA" id="ARBA00023002"/>
    </source>
</evidence>
<dbReference type="Pfam" id="PF02826">
    <property type="entry name" value="2-Hacid_dh_C"/>
    <property type="match status" value="1"/>
</dbReference>
<dbReference type="SUPFAM" id="SSF51735">
    <property type="entry name" value="NAD(P)-binding Rossmann-fold domains"/>
    <property type="match status" value="1"/>
</dbReference>
<comment type="caution">
    <text evidence="4">The sequence shown here is derived from an EMBL/GenBank/DDBJ whole genome shotgun (WGS) entry which is preliminary data.</text>
</comment>
<dbReference type="CDD" id="cd12164">
    <property type="entry name" value="GDH_like_2"/>
    <property type="match status" value="1"/>
</dbReference>
<organism evidence="4 5">
    <name type="scientific">Tianweitania populi</name>
    <dbReference type="NCBI Taxonomy" id="1607949"/>
    <lineage>
        <taxon>Bacteria</taxon>
        <taxon>Pseudomonadati</taxon>
        <taxon>Pseudomonadota</taxon>
        <taxon>Alphaproteobacteria</taxon>
        <taxon>Hyphomicrobiales</taxon>
        <taxon>Phyllobacteriaceae</taxon>
        <taxon>Tianweitania</taxon>
    </lineage>
</organism>
<dbReference type="GO" id="GO:0016491">
    <property type="term" value="F:oxidoreductase activity"/>
    <property type="evidence" value="ECO:0007669"/>
    <property type="project" value="UniProtKB-KW"/>
</dbReference>
<dbReference type="RefSeq" id="WP_189503653.1">
    <property type="nucleotide sequence ID" value="NZ_BMZQ01000002.1"/>
</dbReference>
<dbReference type="GO" id="GO:0051287">
    <property type="term" value="F:NAD binding"/>
    <property type="evidence" value="ECO:0007669"/>
    <property type="project" value="InterPro"/>
</dbReference>
<accession>A0A8J3DVN0</accession>
<evidence type="ECO:0000313" key="4">
    <source>
        <dbReference type="EMBL" id="GHD15013.1"/>
    </source>
</evidence>
<dbReference type="SUPFAM" id="SSF52283">
    <property type="entry name" value="Formate/glycerate dehydrogenase catalytic domain-like"/>
    <property type="match status" value="1"/>
</dbReference>
<proteinExistence type="predicted"/>
<sequence>MTDGTRGKVLLATNKTDNALWVDLLGRTGREVVTAPDGAEDPSIHYAVAWHQPHGVLGNLPNLKAIFSLGAGVDHVLRDPTLPDLPIVRVVSENLAQHMAEYVTWRVLDHHRRGAQYQRQQAAGDWNELTQPTSAETSVGFMGIGELGRTAARAVGSLGFKLNGWSRRPADVPDMTTYAGAEGLPDFLASTDILVVLLPLTDATRGIITYDLLRQLRRDNAIGGSVLINAGRGGLHREADILRALEDGSLGEASLDVFETEPLPEASPLWQHPKVFVTPHAAAPSDPRAITMPMLEQMDAYDRGEPLQNLVDRAAGY</sequence>
<feature type="domain" description="D-isomer specific 2-hydroxyacid dehydrogenase NAD-binding" evidence="3">
    <location>
        <begin position="107"/>
        <end position="282"/>
    </location>
</feature>
<keyword evidence="5" id="KW-1185">Reference proteome</keyword>
<dbReference type="Proteomes" id="UP000630142">
    <property type="component" value="Unassembled WGS sequence"/>
</dbReference>
<reference evidence="4" key="1">
    <citation type="journal article" date="2014" name="Int. J. Syst. Evol. Microbiol.">
        <title>Complete genome sequence of Corynebacterium casei LMG S-19264T (=DSM 44701T), isolated from a smear-ripened cheese.</title>
        <authorList>
            <consortium name="US DOE Joint Genome Institute (JGI-PGF)"/>
            <person name="Walter F."/>
            <person name="Albersmeier A."/>
            <person name="Kalinowski J."/>
            <person name="Ruckert C."/>
        </authorList>
    </citation>
    <scope>NUCLEOTIDE SEQUENCE</scope>
    <source>
        <strain evidence="4">KCTC 42249</strain>
    </source>
</reference>
<evidence type="ECO:0000259" key="3">
    <source>
        <dbReference type="Pfam" id="PF02826"/>
    </source>
</evidence>
<dbReference type="InterPro" id="IPR006140">
    <property type="entry name" value="D-isomer_DH_NAD-bd"/>
</dbReference>
<protein>
    <submittedName>
        <fullName evidence="4">Glyoxylate/hydroxypyruvate reductase A</fullName>
    </submittedName>
</protein>
<gene>
    <name evidence="4" type="ORF">GCM10016234_21210</name>
</gene>
<dbReference type="PANTHER" id="PTHR43333:SF1">
    <property type="entry name" value="D-ISOMER SPECIFIC 2-HYDROXYACID DEHYDROGENASE NAD-BINDING DOMAIN-CONTAINING PROTEIN"/>
    <property type="match status" value="1"/>
</dbReference>
<name>A0A8J3DVN0_9HYPH</name>
<dbReference type="Gene3D" id="3.40.50.720">
    <property type="entry name" value="NAD(P)-binding Rossmann-like Domain"/>
    <property type="match status" value="2"/>
</dbReference>
<reference evidence="4" key="2">
    <citation type="submission" date="2020-09" db="EMBL/GenBank/DDBJ databases">
        <authorList>
            <person name="Sun Q."/>
            <person name="Kim S."/>
        </authorList>
    </citation>
    <scope>NUCLEOTIDE SEQUENCE</scope>
    <source>
        <strain evidence="4">KCTC 42249</strain>
    </source>
</reference>
<keyword evidence="2" id="KW-0520">NAD</keyword>
<evidence type="ECO:0000313" key="5">
    <source>
        <dbReference type="Proteomes" id="UP000630142"/>
    </source>
</evidence>
<evidence type="ECO:0000256" key="2">
    <source>
        <dbReference type="ARBA" id="ARBA00023027"/>
    </source>
</evidence>
<dbReference type="AlphaFoldDB" id="A0A8J3DVN0"/>
<keyword evidence="1" id="KW-0560">Oxidoreductase</keyword>
<dbReference type="InterPro" id="IPR036291">
    <property type="entry name" value="NAD(P)-bd_dom_sf"/>
</dbReference>
<dbReference type="PANTHER" id="PTHR43333">
    <property type="entry name" value="2-HACID_DH_C DOMAIN-CONTAINING PROTEIN"/>
    <property type="match status" value="1"/>
</dbReference>
<dbReference type="EMBL" id="BMZQ01000002">
    <property type="protein sequence ID" value="GHD15013.1"/>
    <property type="molecule type" value="Genomic_DNA"/>
</dbReference>